<name>A0A5F9DFF6_RABIT</name>
<reference evidence="12" key="2">
    <citation type="submission" date="2025-08" db="UniProtKB">
        <authorList>
            <consortium name="Ensembl"/>
        </authorList>
    </citation>
    <scope>IDENTIFICATION</scope>
    <source>
        <strain evidence="12">Thorbecke</strain>
    </source>
</reference>
<reference evidence="12" key="3">
    <citation type="submission" date="2025-09" db="UniProtKB">
        <authorList>
            <consortium name="Ensembl"/>
        </authorList>
    </citation>
    <scope>IDENTIFICATION</scope>
    <source>
        <strain evidence="12">Thorbecke</strain>
    </source>
</reference>
<organism evidence="12 13">
    <name type="scientific">Oryctolagus cuniculus</name>
    <name type="common">Rabbit</name>
    <dbReference type="NCBI Taxonomy" id="9986"/>
    <lineage>
        <taxon>Eukaryota</taxon>
        <taxon>Metazoa</taxon>
        <taxon>Chordata</taxon>
        <taxon>Craniata</taxon>
        <taxon>Vertebrata</taxon>
        <taxon>Euteleostomi</taxon>
        <taxon>Mammalia</taxon>
        <taxon>Eutheria</taxon>
        <taxon>Euarchontoglires</taxon>
        <taxon>Glires</taxon>
        <taxon>Lagomorpha</taxon>
        <taxon>Leporidae</taxon>
        <taxon>Oryctolagus</taxon>
    </lineage>
</organism>
<dbReference type="Pfam" id="PF03134">
    <property type="entry name" value="TB2_DP1_HVA22"/>
    <property type="match status" value="1"/>
</dbReference>
<evidence type="ECO:0000256" key="6">
    <source>
        <dbReference type="ARBA" id="ARBA00022951"/>
    </source>
</evidence>
<dbReference type="Proteomes" id="UP000001811">
    <property type="component" value="Chromosome 1"/>
</dbReference>
<reference evidence="12 13" key="1">
    <citation type="journal article" date="2011" name="Nature">
        <title>A high-resolution map of human evolutionary constraint using 29 mammals.</title>
        <authorList>
            <person name="Lindblad-Toh K."/>
            <person name="Garber M."/>
            <person name="Zuk O."/>
            <person name="Lin M.F."/>
            <person name="Parker B.J."/>
            <person name="Washietl S."/>
            <person name="Kheradpour P."/>
            <person name="Ernst J."/>
            <person name="Jordan G."/>
            <person name="Mauceli E."/>
            <person name="Ward L.D."/>
            <person name="Lowe C.B."/>
            <person name="Holloway A.K."/>
            <person name="Clamp M."/>
            <person name="Gnerre S."/>
            <person name="Alfoldi J."/>
            <person name="Beal K."/>
            <person name="Chang J."/>
            <person name="Clawson H."/>
            <person name="Cuff J."/>
            <person name="Di Palma F."/>
            <person name="Fitzgerald S."/>
            <person name="Flicek P."/>
            <person name="Guttman M."/>
            <person name="Hubisz M.J."/>
            <person name="Jaffe D.B."/>
            <person name="Jungreis I."/>
            <person name="Kent W.J."/>
            <person name="Kostka D."/>
            <person name="Lara M."/>
            <person name="Martins A.L."/>
            <person name="Massingham T."/>
            <person name="Moltke I."/>
            <person name="Raney B.J."/>
            <person name="Rasmussen M.D."/>
            <person name="Robinson J."/>
            <person name="Stark A."/>
            <person name="Vilella A.J."/>
            <person name="Wen J."/>
            <person name="Xie X."/>
            <person name="Zody M.C."/>
            <person name="Baldwin J."/>
            <person name="Bloom T."/>
            <person name="Chin C.W."/>
            <person name="Heiman D."/>
            <person name="Nicol R."/>
            <person name="Nusbaum C."/>
            <person name="Young S."/>
            <person name="Wilkinson J."/>
            <person name="Worley K.C."/>
            <person name="Kovar C.L."/>
            <person name="Muzny D.M."/>
            <person name="Gibbs R.A."/>
            <person name="Cree A."/>
            <person name="Dihn H.H."/>
            <person name="Fowler G."/>
            <person name="Jhangiani S."/>
            <person name="Joshi V."/>
            <person name="Lee S."/>
            <person name="Lewis L.R."/>
            <person name="Nazareth L.V."/>
            <person name="Okwuonu G."/>
            <person name="Santibanez J."/>
            <person name="Warren W.C."/>
            <person name="Mardis E.R."/>
            <person name="Weinstock G.M."/>
            <person name="Wilson R.K."/>
            <person name="Delehaunty K."/>
            <person name="Dooling D."/>
            <person name="Fronik C."/>
            <person name="Fulton L."/>
            <person name="Fulton B."/>
            <person name="Graves T."/>
            <person name="Minx P."/>
            <person name="Sodergren E."/>
            <person name="Birney E."/>
            <person name="Margulies E.H."/>
            <person name="Herrero J."/>
            <person name="Green E.D."/>
            <person name="Haussler D."/>
            <person name="Siepel A."/>
            <person name="Goldman N."/>
            <person name="Pollard K.S."/>
            <person name="Pedersen J.S."/>
            <person name="Lander E.S."/>
            <person name="Kellis M."/>
        </authorList>
    </citation>
    <scope>NUCLEOTIDE SEQUENCE [LARGE SCALE GENOMIC DNA]</scope>
    <source>
        <strain evidence="12 13">Thorbecke inbred</strain>
    </source>
</reference>
<dbReference type="Ensembl" id="ENSOCUT00000024468.2">
    <property type="protein sequence ID" value="ENSOCUP00000044361.1"/>
    <property type="gene ID" value="ENSOCUG00000026476.2"/>
</dbReference>
<comment type="subcellular location">
    <subcellularLocation>
        <location evidence="2">Endoplasmic reticulum membrane</location>
        <topology evidence="2">Multi-pass membrane protein</topology>
    </subcellularLocation>
    <subcellularLocation>
        <location evidence="10">Membrane</location>
        <topology evidence="10">Multi-pass membrane protein</topology>
    </subcellularLocation>
    <subcellularLocation>
        <location evidence="1">Sarcoplasmic reticulum membrane</location>
        <topology evidence="1">Multi-pass membrane protein</topology>
    </subcellularLocation>
</comment>
<dbReference type="PANTHER" id="PTHR12300">
    <property type="entry name" value="HVA22-LIKE PROTEINS"/>
    <property type="match status" value="1"/>
</dbReference>
<dbReference type="GO" id="GO:0033017">
    <property type="term" value="C:sarcoplasmic reticulum membrane"/>
    <property type="evidence" value="ECO:0007669"/>
    <property type="project" value="UniProtKB-SubCell"/>
</dbReference>
<dbReference type="InterPro" id="IPR004345">
    <property type="entry name" value="TB2_DP1_HVA22"/>
</dbReference>
<dbReference type="EMBL" id="AAGW02009630">
    <property type="status" value="NOT_ANNOTATED_CDS"/>
    <property type="molecule type" value="Genomic_DNA"/>
</dbReference>
<proteinExistence type="inferred from homology"/>
<keyword evidence="8" id="KW-0472">Membrane</keyword>
<evidence type="ECO:0000256" key="7">
    <source>
        <dbReference type="ARBA" id="ARBA00022989"/>
    </source>
</evidence>
<evidence type="ECO:0000256" key="3">
    <source>
        <dbReference type="ARBA" id="ARBA00008573"/>
    </source>
</evidence>
<sequence>GGIDHFAGARACLPPLCPSSLSAGLRVRRLTSGVATAEPGGVHPRRRPGGRERSSGHSRFFSECFLSRFPFYYMLKCGFLLWYMALSPSNGQALYRCITRPFFLKQEPQVDDTVKDLKDKAKEITDAFTKDAKN</sequence>
<protein>
    <recommendedName>
        <fullName evidence="10">Receptor expression-enhancing protein</fullName>
    </recommendedName>
</protein>
<comment type="similarity">
    <text evidence="3 10">Belongs to the DP1 family.</text>
</comment>
<comment type="function">
    <text evidence="9">Plays an essential role in heart function and development by regulating the organization and function of the sarcoplasmic reticulum in cardiomyocytes.</text>
</comment>
<keyword evidence="7" id="KW-1133">Transmembrane helix</keyword>
<keyword evidence="13" id="KW-1185">Reference proteome</keyword>
<evidence type="ECO:0000256" key="9">
    <source>
        <dbReference type="ARBA" id="ARBA00037732"/>
    </source>
</evidence>
<evidence type="ECO:0000256" key="11">
    <source>
        <dbReference type="SAM" id="MobiDB-lite"/>
    </source>
</evidence>
<dbReference type="AlphaFoldDB" id="A0A5F9DFF6"/>
<feature type="region of interest" description="Disordered" evidence="11">
    <location>
        <begin position="36"/>
        <end position="56"/>
    </location>
</feature>
<evidence type="ECO:0000256" key="1">
    <source>
        <dbReference type="ARBA" id="ARBA00004326"/>
    </source>
</evidence>
<dbReference type="Bgee" id="ENSOCUG00000026476">
    <property type="expression patterns" value="Expressed in ovary and 11 other cell types or tissues"/>
</dbReference>
<evidence type="ECO:0000256" key="2">
    <source>
        <dbReference type="ARBA" id="ARBA00004477"/>
    </source>
</evidence>
<dbReference type="STRING" id="9986.ENSOCUP00000044361"/>
<evidence type="ECO:0000256" key="4">
    <source>
        <dbReference type="ARBA" id="ARBA00022692"/>
    </source>
</evidence>
<keyword evidence="4" id="KW-0812">Transmembrane</keyword>
<accession>A0A5F9DFF6</accession>
<keyword evidence="5" id="KW-0256">Endoplasmic reticulum</keyword>
<evidence type="ECO:0000256" key="10">
    <source>
        <dbReference type="RuleBase" id="RU362006"/>
    </source>
</evidence>
<evidence type="ECO:0000256" key="5">
    <source>
        <dbReference type="ARBA" id="ARBA00022824"/>
    </source>
</evidence>
<evidence type="ECO:0000256" key="8">
    <source>
        <dbReference type="ARBA" id="ARBA00023136"/>
    </source>
</evidence>
<evidence type="ECO:0000313" key="12">
    <source>
        <dbReference type="Ensembl" id="ENSOCUP00000044361.1"/>
    </source>
</evidence>
<dbReference type="InParanoid" id="A0A5F9DFF6"/>
<dbReference type="PANTHER" id="PTHR12300:SF93">
    <property type="entry name" value="RECEPTOR EXPRESSION-ENHANCING PROTEIN 5"/>
    <property type="match status" value="1"/>
</dbReference>
<keyword evidence="6" id="KW-0703">Sarcoplasmic reticulum</keyword>
<dbReference type="GeneTree" id="ENSGT00940000157873"/>
<evidence type="ECO:0000313" key="13">
    <source>
        <dbReference type="Proteomes" id="UP000001811"/>
    </source>
</evidence>